<evidence type="ECO:0000313" key="2">
    <source>
        <dbReference type="Proteomes" id="UP000245207"/>
    </source>
</evidence>
<dbReference type="PANTHER" id="PTHR47186">
    <property type="entry name" value="LEUCINE-RICH REPEAT-CONTAINING PROTEIN 57"/>
    <property type="match status" value="1"/>
</dbReference>
<dbReference type="Proteomes" id="UP000245207">
    <property type="component" value="Unassembled WGS sequence"/>
</dbReference>
<proteinExistence type="predicted"/>
<evidence type="ECO:0000313" key="1">
    <source>
        <dbReference type="EMBL" id="PWA37272.1"/>
    </source>
</evidence>
<dbReference type="Gene3D" id="3.80.10.10">
    <property type="entry name" value="Ribonuclease Inhibitor"/>
    <property type="match status" value="3"/>
</dbReference>
<gene>
    <name evidence="1" type="ORF">CTI12_AA589000</name>
</gene>
<dbReference type="PANTHER" id="PTHR47186:SF42">
    <property type="entry name" value="DISEASE RESISTANCE RPP13-LIKE PROTEIN 1"/>
    <property type="match status" value="1"/>
</dbReference>
<dbReference type="STRING" id="35608.A0A2U1KKN8"/>
<dbReference type="EMBL" id="PKPP01017017">
    <property type="protein sequence ID" value="PWA37272.1"/>
    <property type="molecule type" value="Genomic_DNA"/>
</dbReference>
<protein>
    <submittedName>
        <fullName evidence="1">NB-ARC domains-containing protein</fullName>
    </submittedName>
</protein>
<name>A0A2U1KKN8_ARTAN</name>
<reference evidence="1 2" key="1">
    <citation type="journal article" date="2018" name="Mol. Plant">
        <title>The genome of Artemisia annua provides insight into the evolution of Asteraceae family and artemisinin biosynthesis.</title>
        <authorList>
            <person name="Shen Q."/>
            <person name="Zhang L."/>
            <person name="Liao Z."/>
            <person name="Wang S."/>
            <person name="Yan T."/>
            <person name="Shi P."/>
            <person name="Liu M."/>
            <person name="Fu X."/>
            <person name="Pan Q."/>
            <person name="Wang Y."/>
            <person name="Lv Z."/>
            <person name="Lu X."/>
            <person name="Zhang F."/>
            <person name="Jiang W."/>
            <person name="Ma Y."/>
            <person name="Chen M."/>
            <person name="Hao X."/>
            <person name="Li L."/>
            <person name="Tang Y."/>
            <person name="Lv G."/>
            <person name="Zhou Y."/>
            <person name="Sun X."/>
            <person name="Brodelius P.E."/>
            <person name="Rose J.K.C."/>
            <person name="Tang K."/>
        </authorList>
    </citation>
    <scope>NUCLEOTIDE SEQUENCE [LARGE SCALE GENOMIC DNA]</scope>
    <source>
        <strain evidence="2">cv. Huhao1</strain>
        <tissue evidence="1">Leaf</tissue>
    </source>
</reference>
<accession>A0A2U1KKN8</accession>
<dbReference type="SUPFAM" id="SSF52058">
    <property type="entry name" value="L domain-like"/>
    <property type="match status" value="1"/>
</dbReference>
<comment type="caution">
    <text evidence="1">The sequence shown here is derived from an EMBL/GenBank/DDBJ whole genome shotgun (WGS) entry which is preliminary data.</text>
</comment>
<dbReference type="InterPro" id="IPR032675">
    <property type="entry name" value="LRR_dom_sf"/>
</dbReference>
<dbReference type="OrthoDB" id="2018313at2759"/>
<sequence>MYDAKIKQLWEGEKVMKKLKSLELISANLRTINVGLFPNLERLDLEGCHYLEELTVPVGGLNSLVHLNLSSCPNLQSLSFIKQLESLEVLHLSEYFPTEFPDIVPTGSSNYSLLELDISYSRIEEIPSSIGIFCKLVYLNLSGCGKLKSLSRSFCSLQSLITLVLVSSGIEELPDNIGLLKSLQALDLRFTHVNIYLIVFLPENLGQLDSLEVLDPSYCWLRDIPNSICMLKHLKKLKIEYCHSITKLPEEIGDIECLEELNVTCTGISHLPRSISLLKGLKIIGFEPGSQIMEEPLDKEPSKRQRRKDYAAPPLKKIKMEPYTPKKIKTEPYLVYHQLLKTSLDTSTSDPDYVLKTVPQGSLTNDNEMRIWELILLDLEKNSTSRFTYR</sequence>
<keyword evidence="2" id="KW-1185">Reference proteome</keyword>
<dbReference type="AlphaFoldDB" id="A0A2U1KKN8"/>
<organism evidence="1 2">
    <name type="scientific">Artemisia annua</name>
    <name type="common">Sweet wormwood</name>
    <dbReference type="NCBI Taxonomy" id="35608"/>
    <lineage>
        <taxon>Eukaryota</taxon>
        <taxon>Viridiplantae</taxon>
        <taxon>Streptophyta</taxon>
        <taxon>Embryophyta</taxon>
        <taxon>Tracheophyta</taxon>
        <taxon>Spermatophyta</taxon>
        <taxon>Magnoliopsida</taxon>
        <taxon>eudicotyledons</taxon>
        <taxon>Gunneridae</taxon>
        <taxon>Pentapetalae</taxon>
        <taxon>asterids</taxon>
        <taxon>campanulids</taxon>
        <taxon>Asterales</taxon>
        <taxon>Asteraceae</taxon>
        <taxon>Asteroideae</taxon>
        <taxon>Anthemideae</taxon>
        <taxon>Artemisiinae</taxon>
        <taxon>Artemisia</taxon>
    </lineage>
</organism>